<name>A0A8X7V4Y4_BRACI</name>
<protein>
    <submittedName>
        <fullName evidence="1">Uncharacterized protein</fullName>
    </submittedName>
</protein>
<comment type="caution">
    <text evidence="1">The sequence shown here is derived from an EMBL/GenBank/DDBJ whole genome shotgun (WGS) entry which is preliminary data.</text>
</comment>
<sequence>MVNCDGIDYEEDEVESWLGSSLAAEDKNTTRKTETSQRSTEVVLSWRRAGTDLSTKTEFVVVHGSSWLRDK</sequence>
<accession>A0A8X7V4Y4</accession>
<evidence type="ECO:0000313" key="1">
    <source>
        <dbReference type="EMBL" id="KAG2303585.1"/>
    </source>
</evidence>
<dbReference type="Proteomes" id="UP000886595">
    <property type="component" value="Unassembled WGS sequence"/>
</dbReference>
<reference evidence="1 2" key="1">
    <citation type="submission" date="2020-02" db="EMBL/GenBank/DDBJ databases">
        <authorList>
            <person name="Ma Q."/>
            <person name="Huang Y."/>
            <person name="Song X."/>
            <person name="Pei D."/>
        </authorList>
    </citation>
    <scope>NUCLEOTIDE SEQUENCE [LARGE SCALE GENOMIC DNA]</scope>
    <source>
        <strain evidence="1">Sxm20200214</strain>
        <tissue evidence="1">Leaf</tissue>
    </source>
</reference>
<keyword evidence="2" id="KW-1185">Reference proteome</keyword>
<gene>
    <name evidence="1" type="ORF">Bca52824_032236</name>
</gene>
<organism evidence="1 2">
    <name type="scientific">Brassica carinata</name>
    <name type="common">Ethiopian mustard</name>
    <name type="synonym">Abyssinian cabbage</name>
    <dbReference type="NCBI Taxonomy" id="52824"/>
    <lineage>
        <taxon>Eukaryota</taxon>
        <taxon>Viridiplantae</taxon>
        <taxon>Streptophyta</taxon>
        <taxon>Embryophyta</taxon>
        <taxon>Tracheophyta</taxon>
        <taxon>Spermatophyta</taxon>
        <taxon>Magnoliopsida</taxon>
        <taxon>eudicotyledons</taxon>
        <taxon>Gunneridae</taxon>
        <taxon>Pentapetalae</taxon>
        <taxon>rosids</taxon>
        <taxon>malvids</taxon>
        <taxon>Brassicales</taxon>
        <taxon>Brassicaceae</taxon>
        <taxon>Brassiceae</taxon>
        <taxon>Brassica</taxon>
    </lineage>
</organism>
<dbReference type="AlphaFoldDB" id="A0A8X7V4Y4"/>
<evidence type="ECO:0000313" key="2">
    <source>
        <dbReference type="Proteomes" id="UP000886595"/>
    </source>
</evidence>
<dbReference type="EMBL" id="JAAMPC010000007">
    <property type="protein sequence ID" value="KAG2303585.1"/>
    <property type="molecule type" value="Genomic_DNA"/>
</dbReference>
<proteinExistence type="predicted"/>